<name>A0A1Y2G793_9FUNG</name>
<dbReference type="EMBL" id="MCFF01000066">
    <property type="protein sequence ID" value="ORY99665.1"/>
    <property type="molecule type" value="Genomic_DNA"/>
</dbReference>
<feature type="chain" id="PRO_5012643851" evidence="1">
    <location>
        <begin position="22"/>
        <end position="130"/>
    </location>
</feature>
<proteinExistence type="predicted"/>
<accession>A0A1Y2G793</accession>
<evidence type="ECO:0000313" key="2">
    <source>
        <dbReference type="EMBL" id="ORY99665.1"/>
    </source>
</evidence>
<comment type="caution">
    <text evidence="2">The sequence shown here is derived from an EMBL/GenBank/DDBJ whole genome shotgun (WGS) entry which is preliminary data.</text>
</comment>
<protein>
    <submittedName>
        <fullName evidence="2">Uncharacterized protein</fullName>
    </submittedName>
</protein>
<dbReference type="GeneID" id="33571079"/>
<feature type="signal peptide" evidence="1">
    <location>
        <begin position="1"/>
        <end position="21"/>
    </location>
</feature>
<keyword evidence="3" id="KW-1185">Reference proteome</keyword>
<organism evidence="2 3">
    <name type="scientific">Lobosporangium transversale</name>
    <dbReference type="NCBI Taxonomy" id="64571"/>
    <lineage>
        <taxon>Eukaryota</taxon>
        <taxon>Fungi</taxon>
        <taxon>Fungi incertae sedis</taxon>
        <taxon>Mucoromycota</taxon>
        <taxon>Mortierellomycotina</taxon>
        <taxon>Mortierellomycetes</taxon>
        <taxon>Mortierellales</taxon>
        <taxon>Mortierellaceae</taxon>
        <taxon>Lobosporangium</taxon>
    </lineage>
</organism>
<dbReference type="RefSeq" id="XP_021875929.1">
    <property type="nucleotide sequence ID" value="XM_022029236.1"/>
</dbReference>
<keyword evidence="1" id="KW-0732">Signal</keyword>
<evidence type="ECO:0000256" key="1">
    <source>
        <dbReference type="SAM" id="SignalP"/>
    </source>
</evidence>
<evidence type="ECO:0000313" key="3">
    <source>
        <dbReference type="Proteomes" id="UP000193648"/>
    </source>
</evidence>
<gene>
    <name evidence="2" type="ORF">BCR41DRAFT_401653</name>
</gene>
<dbReference type="InParanoid" id="A0A1Y2G793"/>
<dbReference type="AlphaFoldDB" id="A0A1Y2G793"/>
<dbReference type="Proteomes" id="UP000193648">
    <property type="component" value="Unassembled WGS sequence"/>
</dbReference>
<reference evidence="2 3" key="1">
    <citation type="submission" date="2016-07" db="EMBL/GenBank/DDBJ databases">
        <title>Pervasive Adenine N6-methylation of Active Genes in Fungi.</title>
        <authorList>
            <consortium name="DOE Joint Genome Institute"/>
            <person name="Mondo S.J."/>
            <person name="Dannebaum R.O."/>
            <person name="Kuo R.C."/>
            <person name="Labutti K."/>
            <person name="Haridas S."/>
            <person name="Kuo A."/>
            <person name="Salamov A."/>
            <person name="Ahrendt S.R."/>
            <person name="Lipzen A."/>
            <person name="Sullivan W."/>
            <person name="Andreopoulos W.B."/>
            <person name="Clum A."/>
            <person name="Lindquist E."/>
            <person name="Daum C."/>
            <person name="Ramamoorthy G.K."/>
            <person name="Gryganskyi A."/>
            <person name="Culley D."/>
            <person name="Magnuson J.K."/>
            <person name="James T.Y."/>
            <person name="O'Malley M.A."/>
            <person name="Stajich J.E."/>
            <person name="Spatafora J.W."/>
            <person name="Visel A."/>
            <person name="Grigoriev I.V."/>
        </authorList>
    </citation>
    <scope>NUCLEOTIDE SEQUENCE [LARGE SCALE GENOMIC DNA]</scope>
    <source>
        <strain evidence="2 3">NRRL 3116</strain>
    </source>
</reference>
<sequence length="130" mass="15014">MTPQIMMTLFILRLSLHHIGCLVLPSFLYRHPMDAKTADPHDMSKDVAMNEFSGYIEQRPISESYLDKLRYKQIYENVYDTHVSTTTSVLSTLSISIGKRSNVARTKYISKEHWNTLKSTTKDIKTGISW</sequence>